<feature type="domain" description="HTH lysR-type" evidence="5">
    <location>
        <begin position="4"/>
        <end position="61"/>
    </location>
</feature>
<dbReference type="InterPro" id="IPR036388">
    <property type="entry name" value="WH-like_DNA-bd_sf"/>
</dbReference>
<proteinExistence type="inferred from homology"/>
<evidence type="ECO:0000256" key="1">
    <source>
        <dbReference type="ARBA" id="ARBA00009437"/>
    </source>
</evidence>
<comment type="similarity">
    <text evidence="1">Belongs to the LysR transcriptional regulatory family.</text>
</comment>
<dbReference type="Proteomes" id="UP001250214">
    <property type="component" value="Unassembled WGS sequence"/>
</dbReference>
<dbReference type="InterPro" id="IPR036390">
    <property type="entry name" value="WH_DNA-bd_sf"/>
</dbReference>
<keyword evidence="4" id="KW-0804">Transcription</keyword>
<dbReference type="Gene3D" id="3.40.190.10">
    <property type="entry name" value="Periplasmic binding protein-like II"/>
    <property type="match status" value="2"/>
</dbReference>
<dbReference type="InterPro" id="IPR005119">
    <property type="entry name" value="LysR_subst-bd"/>
</dbReference>
<reference evidence="7" key="1">
    <citation type="submission" date="2023-07" db="EMBL/GenBank/DDBJ databases">
        <title>Novel species in the genus Lipingzhangella isolated from Sambhar Salt Lake.</title>
        <authorList>
            <person name="Jiya N."/>
            <person name="Kajale S."/>
            <person name="Sharma A."/>
        </authorList>
    </citation>
    <scope>NUCLEOTIDE SEQUENCE [LARGE SCALE GENOMIC DNA]</scope>
    <source>
        <strain evidence="7">LS1_29</strain>
    </source>
</reference>
<dbReference type="PANTHER" id="PTHR30346">
    <property type="entry name" value="TRANSCRIPTIONAL DUAL REGULATOR HCAR-RELATED"/>
    <property type="match status" value="1"/>
</dbReference>
<dbReference type="InterPro" id="IPR000847">
    <property type="entry name" value="LysR_HTH_N"/>
</dbReference>
<dbReference type="Pfam" id="PF03466">
    <property type="entry name" value="LysR_substrate"/>
    <property type="match status" value="1"/>
</dbReference>
<dbReference type="CDD" id="cd08423">
    <property type="entry name" value="PBP2_LTTR_like_6"/>
    <property type="match status" value="1"/>
</dbReference>
<dbReference type="Gene3D" id="1.10.10.10">
    <property type="entry name" value="Winged helix-like DNA-binding domain superfamily/Winged helix DNA-binding domain"/>
    <property type="match status" value="1"/>
</dbReference>
<organism evidence="6 7">
    <name type="scientific">Lipingzhangella rawalii</name>
    <dbReference type="NCBI Taxonomy" id="2055835"/>
    <lineage>
        <taxon>Bacteria</taxon>
        <taxon>Bacillati</taxon>
        <taxon>Actinomycetota</taxon>
        <taxon>Actinomycetes</taxon>
        <taxon>Streptosporangiales</taxon>
        <taxon>Nocardiopsidaceae</taxon>
        <taxon>Lipingzhangella</taxon>
    </lineage>
</organism>
<evidence type="ECO:0000313" key="7">
    <source>
        <dbReference type="Proteomes" id="UP001250214"/>
    </source>
</evidence>
<evidence type="ECO:0000256" key="4">
    <source>
        <dbReference type="ARBA" id="ARBA00023163"/>
    </source>
</evidence>
<comment type="caution">
    <text evidence="6">The sequence shown here is derived from an EMBL/GenBank/DDBJ whole genome shotgun (WGS) entry which is preliminary data.</text>
</comment>
<dbReference type="EMBL" id="JAVLVT010000001">
    <property type="protein sequence ID" value="MDS1269178.1"/>
    <property type="molecule type" value="Genomic_DNA"/>
</dbReference>
<evidence type="ECO:0000313" key="6">
    <source>
        <dbReference type="EMBL" id="MDS1269178.1"/>
    </source>
</evidence>
<dbReference type="RefSeq" id="WP_310910687.1">
    <property type="nucleotide sequence ID" value="NZ_JAVLVT010000001.1"/>
</dbReference>
<dbReference type="Pfam" id="PF00126">
    <property type="entry name" value="HTH_1"/>
    <property type="match status" value="1"/>
</dbReference>
<keyword evidence="2" id="KW-0805">Transcription regulation</keyword>
<name>A0ABU2H1K4_9ACTN</name>
<gene>
    <name evidence="6" type="ORF">RIF23_02580</name>
</gene>
<evidence type="ECO:0000256" key="3">
    <source>
        <dbReference type="ARBA" id="ARBA00023125"/>
    </source>
</evidence>
<evidence type="ECO:0000256" key="2">
    <source>
        <dbReference type="ARBA" id="ARBA00023015"/>
    </source>
</evidence>
<evidence type="ECO:0000259" key="5">
    <source>
        <dbReference type="PROSITE" id="PS50931"/>
    </source>
</evidence>
<sequence length="338" mass="35834">MNDWDLRRLRVLRAVRDQASVRAAAEVLRMTPSAVSQQLSALARATGVTLVESHGRSVRLTDAAHVVLRHADAVFAQLEQAEAELLSYGAGRAGTVNVAAFATAVPRLVVPAVQELRRYQPELRVRVRESEAGAVYGLLGRGEVDLGLSLAAHAPRARDGEFERLVLLADPLHVALPSDHRLARLPGLRLADLAEEPWIVGDSGPWREITEAACAQAGFTPDQAHAATDWPAIFALVGAGLGVALVPQLAAGHGPGVTVRRLEADRPHRHVVAVVRAGAWARPQLVRVLRALENAAAHSWSAGTSGTAPTAEVAEMADVAGMVGTPVEHTRDTSTGDS</sequence>
<dbReference type="SUPFAM" id="SSF53850">
    <property type="entry name" value="Periplasmic binding protein-like II"/>
    <property type="match status" value="1"/>
</dbReference>
<keyword evidence="7" id="KW-1185">Reference proteome</keyword>
<keyword evidence="3" id="KW-0238">DNA-binding</keyword>
<dbReference type="PANTHER" id="PTHR30346:SF29">
    <property type="entry name" value="LYSR SUBSTRATE-BINDING"/>
    <property type="match status" value="1"/>
</dbReference>
<dbReference type="PROSITE" id="PS50931">
    <property type="entry name" value="HTH_LYSR"/>
    <property type="match status" value="1"/>
</dbReference>
<protein>
    <submittedName>
        <fullName evidence="6">LysR family transcriptional regulator</fullName>
    </submittedName>
</protein>
<accession>A0ABU2H1K4</accession>
<dbReference type="SUPFAM" id="SSF46785">
    <property type="entry name" value="Winged helix' DNA-binding domain"/>
    <property type="match status" value="1"/>
</dbReference>